<feature type="chain" id="PRO_5004767355" description="Outer membrane protein beta-barrel domain-containing protein" evidence="1">
    <location>
        <begin position="42"/>
        <end position="231"/>
    </location>
</feature>
<reference evidence="2 3" key="1">
    <citation type="journal article" date="2014" name="Genome Announc.">
        <title>Draft genome sequences of six enterohepatic helicobacter species isolated from humans and one from rhesus macaques.</title>
        <authorList>
            <person name="Shen Z."/>
            <person name="Sheh A."/>
            <person name="Young S.K."/>
            <person name="Abouelliel A."/>
            <person name="Ward D.V."/>
            <person name="Earl A.M."/>
            <person name="Fox J.G."/>
        </authorList>
    </citation>
    <scope>NUCLEOTIDE SEQUENCE [LARGE SCALE GENOMIC DNA]</scope>
    <source>
        <strain evidence="2 3">MIT 99-5501</strain>
    </source>
</reference>
<feature type="signal peptide" evidence="1">
    <location>
        <begin position="1"/>
        <end position="41"/>
    </location>
</feature>
<protein>
    <recommendedName>
        <fullName evidence="4">Outer membrane protein beta-barrel domain-containing protein</fullName>
    </recommendedName>
</protein>
<accession>V8C6A8</accession>
<dbReference type="OrthoDB" id="5319509at2"/>
<gene>
    <name evidence="2" type="ORF">HMPREF2086_01866</name>
</gene>
<dbReference type="EMBL" id="AZJI01000009">
    <property type="protein sequence ID" value="ETD22550.1"/>
    <property type="molecule type" value="Genomic_DNA"/>
</dbReference>
<dbReference type="RefSeq" id="WP_023928685.1">
    <property type="nucleotide sequence ID" value="NZ_KI669455.1"/>
</dbReference>
<organism evidence="2 3">
    <name type="scientific">Helicobacter macacae MIT 99-5501</name>
    <dbReference type="NCBI Taxonomy" id="1357400"/>
    <lineage>
        <taxon>Bacteria</taxon>
        <taxon>Pseudomonadati</taxon>
        <taxon>Campylobacterota</taxon>
        <taxon>Epsilonproteobacteria</taxon>
        <taxon>Campylobacterales</taxon>
        <taxon>Helicobacteraceae</taxon>
        <taxon>Helicobacter</taxon>
    </lineage>
</organism>
<evidence type="ECO:0008006" key="4">
    <source>
        <dbReference type="Google" id="ProtNLM"/>
    </source>
</evidence>
<evidence type="ECO:0000313" key="3">
    <source>
        <dbReference type="Proteomes" id="UP000018731"/>
    </source>
</evidence>
<sequence>MRTSTLSANRANHTLVSNARHLSLAACLACSLAFVPNLASAESSAPFVGVELGYGEGRVNTDLYYLRGVQYGITAGYKQFFMPYVGLRYYANFSVMHAPGAYDKDGNEDITLKNKTTSLLNYGVNVDFLANFVAGEDFDFGAFVGVGVGAYTWLKSGYLENAPSDWKLTHLDVALNVGLRTNIAKNHGIEVVGRVSFLDGNVYKGTSPKGEPSKIDVSHPYSVTARYTYSF</sequence>
<dbReference type="Pfam" id="PF01856">
    <property type="entry name" value="HP_OMP"/>
    <property type="match status" value="1"/>
</dbReference>
<dbReference type="InterPro" id="IPR002718">
    <property type="entry name" value="OMP_Helicobacter"/>
</dbReference>
<proteinExistence type="predicted"/>
<dbReference type="AlphaFoldDB" id="V8C6A8"/>
<comment type="caution">
    <text evidence="2">The sequence shown here is derived from an EMBL/GenBank/DDBJ whole genome shotgun (WGS) entry which is preliminary data.</text>
</comment>
<keyword evidence="3" id="KW-1185">Reference proteome</keyword>
<dbReference type="PATRIC" id="fig|1357400.3.peg.2525"/>
<dbReference type="HOGENOM" id="CLU_026212_4_0_7"/>
<evidence type="ECO:0000313" key="2">
    <source>
        <dbReference type="EMBL" id="ETD22550.1"/>
    </source>
</evidence>
<dbReference type="PRINTS" id="PR01776">
    <property type="entry name" value="HPOMPFAMILY"/>
</dbReference>
<name>V8C6A8_9HELI</name>
<dbReference type="Proteomes" id="UP000018731">
    <property type="component" value="Unassembled WGS sequence"/>
</dbReference>
<evidence type="ECO:0000256" key="1">
    <source>
        <dbReference type="SAM" id="SignalP"/>
    </source>
</evidence>
<keyword evidence="1" id="KW-0732">Signal</keyword>